<accession>A0A8S1K2P8</accession>
<comment type="caution">
    <text evidence="1">The sequence shown here is derived from an EMBL/GenBank/DDBJ whole genome shotgun (WGS) entry which is preliminary data.</text>
</comment>
<dbReference type="AlphaFoldDB" id="A0A8S1K2P8"/>
<keyword evidence="2" id="KW-1185">Reference proteome</keyword>
<gene>
    <name evidence="1" type="ORF">PSON_ATCC_30995.1.T0040250</name>
</gene>
<organism evidence="1 2">
    <name type="scientific">Paramecium sonneborni</name>
    <dbReference type="NCBI Taxonomy" id="65129"/>
    <lineage>
        <taxon>Eukaryota</taxon>
        <taxon>Sar</taxon>
        <taxon>Alveolata</taxon>
        <taxon>Ciliophora</taxon>
        <taxon>Intramacronucleata</taxon>
        <taxon>Oligohymenophorea</taxon>
        <taxon>Peniculida</taxon>
        <taxon>Parameciidae</taxon>
        <taxon>Paramecium</taxon>
    </lineage>
</organism>
<evidence type="ECO:0000313" key="1">
    <source>
        <dbReference type="EMBL" id="CAD8049658.1"/>
    </source>
</evidence>
<sequence length="72" mass="8562">MQNKTVLANEYQDFINLGKLKISRRNLSLEEKKQTDQKLSVSGVKQKFYLIRIKITQTKRPIKNYQFGLIFQ</sequence>
<dbReference type="Proteomes" id="UP000692954">
    <property type="component" value="Unassembled WGS sequence"/>
</dbReference>
<reference evidence="1" key="1">
    <citation type="submission" date="2021-01" db="EMBL/GenBank/DDBJ databases">
        <authorList>
            <consortium name="Genoscope - CEA"/>
            <person name="William W."/>
        </authorList>
    </citation>
    <scope>NUCLEOTIDE SEQUENCE</scope>
</reference>
<dbReference type="EMBL" id="CAJJDN010000004">
    <property type="protein sequence ID" value="CAD8049658.1"/>
    <property type="molecule type" value="Genomic_DNA"/>
</dbReference>
<name>A0A8S1K2P8_9CILI</name>
<proteinExistence type="predicted"/>
<protein>
    <submittedName>
        <fullName evidence="1">Uncharacterized protein</fullName>
    </submittedName>
</protein>
<evidence type="ECO:0000313" key="2">
    <source>
        <dbReference type="Proteomes" id="UP000692954"/>
    </source>
</evidence>